<comment type="similarity">
    <text evidence="9">Belongs to the OXA1/ALB3/YidC family.</text>
</comment>
<dbReference type="RefSeq" id="WP_227708636.1">
    <property type="nucleotide sequence ID" value="NZ_JAJEQX010000030.1"/>
</dbReference>
<evidence type="ECO:0000256" key="5">
    <source>
        <dbReference type="ARBA" id="ARBA00022927"/>
    </source>
</evidence>
<evidence type="ECO:0000256" key="10">
    <source>
        <dbReference type="SAM" id="MobiDB-lite"/>
    </source>
</evidence>
<keyword evidence="5" id="KW-0653">Protein transport</keyword>
<evidence type="ECO:0000256" key="6">
    <source>
        <dbReference type="ARBA" id="ARBA00022989"/>
    </source>
</evidence>
<evidence type="ECO:0000256" key="3">
    <source>
        <dbReference type="ARBA" id="ARBA00022475"/>
    </source>
</evidence>
<protein>
    <submittedName>
        <fullName evidence="13">YidC/Oxa1 family membrane protein insertase</fullName>
    </submittedName>
</protein>
<evidence type="ECO:0000313" key="14">
    <source>
        <dbReference type="Proteomes" id="UP001198151"/>
    </source>
</evidence>
<dbReference type="InterPro" id="IPR001708">
    <property type="entry name" value="YidC/ALB3/OXA1/COX18"/>
</dbReference>
<dbReference type="Pfam" id="PF02096">
    <property type="entry name" value="60KD_IMP"/>
    <property type="match status" value="1"/>
</dbReference>
<evidence type="ECO:0000313" key="13">
    <source>
        <dbReference type="EMBL" id="MCC2255607.1"/>
    </source>
</evidence>
<name>A0ABS8G2H8_9FIRM</name>
<evidence type="ECO:0000256" key="11">
    <source>
        <dbReference type="SAM" id="Phobius"/>
    </source>
</evidence>
<feature type="compositionally biased region" description="Polar residues" evidence="10">
    <location>
        <begin position="412"/>
        <end position="428"/>
    </location>
</feature>
<keyword evidence="8" id="KW-0143">Chaperone</keyword>
<evidence type="ECO:0000259" key="12">
    <source>
        <dbReference type="Pfam" id="PF02096"/>
    </source>
</evidence>
<feature type="compositionally biased region" description="Basic and acidic residues" evidence="10">
    <location>
        <begin position="385"/>
        <end position="402"/>
    </location>
</feature>
<feature type="transmembrane region" description="Helical" evidence="11">
    <location>
        <begin position="38"/>
        <end position="61"/>
    </location>
</feature>
<feature type="transmembrane region" description="Helical" evidence="11">
    <location>
        <begin position="244"/>
        <end position="266"/>
    </location>
</feature>
<dbReference type="PANTHER" id="PTHR12428:SF65">
    <property type="entry name" value="CYTOCHROME C OXIDASE ASSEMBLY PROTEIN COX18, MITOCHONDRIAL"/>
    <property type="match status" value="1"/>
</dbReference>
<organism evidence="13 14">
    <name type="scientific">Ruminococcus turbiniformis</name>
    <dbReference type="NCBI Taxonomy" id="2881258"/>
    <lineage>
        <taxon>Bacteria</taxon>
        <taxon>Bacillati</taxon>
        <taxon>Bacillota</taxon>
        <taxon>Clostridia</taxon>
        <taxon>Eubacteriales</taxon>
        <taxon>Oscillospiraceae</taxon>
        <taxon>Ruminococcus</taxon>
    </lineage>
</organism>
<dbReference type="InterPro" id="IPR047196">
    <property type="entry name" value="YidC_ALB_C"/>
</dbReference>
<feature type="domain" description="Membrane insertase YidC/Oxa/ALB C-terminal" evidence="12">
    <location>
        <begin position="44"/>
        <end position="336"/>
    </location>
</feature>
<comment type="subcellular location">
    <subcellularLocation>
        <location evidence="1">Cell membrane</location>
        <topology evidence="1">Multi-pass membrane protein</topology>
    </subcellularLocation>
    <subcellularLocation>
        <location evidence="9">Membrane</location>
        <topology evidence="9">Multi-pass membrane protein</topology>
    </subcellularLocation>
</comment>
<keyword evidence="2" id="KW-0813">Transport</keyword>
<sequence>METYGLLAAGIYDWPIIKQISWLLGQVMNGIYNMMSAIGIQNIGICIIIFTVIVYTILLPLTIKQQKFSKLTAVIQPEVQKIQKKYANKRDQVSLQKQQEEVNMVYEKYGVKMSSGCLPSLFQILILFGLYPVVQNIPRYVTQVREVYMPLVNELQSISGSQEILEKIGEASPVLMSPSAYDYSNANVIAEVLYKFQNSTWNTLTEQIPQVKELAQTTINQVGELNNFLGIDIGAHPWNLLTDAFAAASIGGIILAILIPVLAGLTQFISVKLSQMGASGAALNDKDNPMASSMKTMTYTMPLISVFFGFTLPAGLGLYWIASAAVRSVQQLAVNKYLRTKSVEALIEENQKKAQKKREKKGTPAKEINKMATTSTRNVGNTTKTGKDKTDAAKEEKIRKAQELAQNARPGSLTSKANLVSRYNSGQKTELPVQEESGEDNSEKGKKKKK</sequence>
<dbReference type="Proteomes" id="UP001198151">
    <property type="component" value="Unassembled WGS sequence"/>
</dbReference>
<dbReference type="InterPro" id="IPR028055">
    <property type="entry name" value="YidC/Oxa/ALB_C"/>
</dbReference>
<dbReference type="EMBL" id="JAJEQX010000030">
    <property type="protein sequence ID" value="MCC2255607.1"/>
    <property type="molecule type" value="Genomic_DNA"/>
</dbReference>
<evidence type="ECO:0000256" key="7">
    <source>
        <dbReference type="ARBA" id="ARBA00023136"/>
    </source>
</evidence>
<keyword evidence="7 11" id="KW-0472">Membrane</keyword>
<comment type="caution">
    <text evidence="13">The sequence shown here is derived from an EMBL/GenBank/DDBJ whole genome shotgun (WGS) entry which is preliminary data.</text>
</comment>
<evidence type="ECO:0000256" key="8">
    <source>
        <dbReference type="ARBA" id="ARBA00023186"/>
    </source>
</evidence>
<accession>A0ABS8G2H8</accession>
<dbReference type="NCBIfam" id="TIGR03592">
    <property type="entry name" value="yidC_oxa1_cterm"/>
    <property type="match status" value="1"/>
</dbReference>
<evidence type="ECO:0000256" key="1">
    <source>
        <dbReference type="ARBA" id="ARBA00004651"/>
    </source>
</evidence>
<evidence type="ECO:0000256" key="9">
    <source>
        <dbReference type="RuleBase" id="RU003945"/>
    </source>
</evidence>
<dbReference type="CDD" id="cd20070">
    <property type="entry name" value="5TM_YidC_Alb3"/>
    <property type="match status" value="1"/>
</dbReference>
<evidence type="ECO:0000256" key="2">
    <source>
        <dbReference type="ARBA" id="ARBA00022448"/>
    </source>
</evidence>
<proteinExistence type="inferred from homology"/>
<dbReference type="PANTHER" id="PTHR12428">
    <property type="entry name" value="OXA1"/>
    <property type="match status" value="1"/>
</dbReference>
<feature type="region of interest" description="Disordered" evidence="10">
    <location>
        <begin position="352"/>
        <end position="450"/>
    </location>
</feature>
<keyword evidence="6 11" id="KW-1133">Transmembrane helix</keyword>
<feature type="compositionally biased region" description="Polar residues" evidence="10">
    <location>
        <begin position="371"/>
        <end position="381"/>
    </location>
</feature>
<reference evidence="13 14" key="1">
    <citation type="submission" date="2021-10" db="EMBL/GenBank/DDBJ databases">
        <title>Anaerobic single-cell dispensing facilitates the cultivation of human gut bacteria.</title>
        <authorList>
            <person name="Afrizal A."/>
        </authorList>
    </citation>
    <scope>NUCLEOTIDE SEQUENCE [LARGE SCALE GENOMIC DNA]</scope>
    <source>
        <strain evidence="13 14">CLA-AA-H200</strain>
    </source>
</reference>
<keyword evidence="4 9" id="KW-0812">Transmembrane</keyword>
<feature type="transmembrane region" description="Helical" evidence="11">
    <location>
        <begin position="299"/>
        <end position="322"/>
    </location>
</feature>
<keyword evidence="3" id="KW-1003">Cell membrane</keyword>
<evidence type="ECO:0000256" key="4">
    <source>
        <dbReference type="ARBA" id="ARBA00022692"/>
    </source>
</evidence>
<keyword evidence="14" id="KW-1185">Reference proteome</keyword>
<gene>
    <name evidence="13" type="ORF">LKD70_14490</name>
</gene>